<sequence>MGVPTGNFRSEGYEWITNRDLVDSAHELMGGIDLDPASSAKANEYVGARSFFTPQDDGLNDQQWFGRVYVFPPPNTYFWDRKNDCWKPTRGMSPSLTSGHAVWWRTLKKKWLAREVEQAVFFSNFIDTVMYNQDMFDFPVCIMKARPTLLRHYFDDNRIERKRTGCAVIVYLQPQDQTSEKTQEFIDIYSEKGRILV</sequence>
<evidence type="ECO:0000313" key="2">
    <source>
        <dbReference type="Proteomes" id="UP000263517"/>
    </source>
</evidence>
<comment type="caution">
    <text evidence="1">The sequence shown here is derived from an EMBL/GenBank/DDBJ whole genome shotgun (WGS) entry which is preliminary data.</text>
</comment>
<dbReference type="EMBL" id="DNAN01000077">
    <property type="protein sequence ID" value="HAW74532.1"/>
    <property type="molecule type" value="Genomic_DNA"/>
</dbReference>
<proteinExistence type="predicted"/>
<accession>A0A350NZR5</accession>
<name>A0A350NZR5_9ALTE</name>
<protein>
    <submittedName>
        <fullName evidence="1">Uncharacterized protein</fullName>
    </submittedName>
</protein>
<organism evidence="1 2">
    <name type="scientific">Alteromonas australica</name>
    <dbReference type="NCBI Taxonomy" id="589873"/>
    <lineage>
        <taxon>Bacteria</taxon>
        <taxon>Pseudomonadati</taxon>
        <taxon>Pseudomonadota</taxon>
        <taxon>Gammaproteobacteria</taxon>
        <taxon>Alteromonadales</taxon>
        <taxon>Alteromonadaceae</taxon>
        <taxon>Alteromonas/Salinimonas group</taxon>
        <taxon>Alteromonas</taxon>
    </lineage>
</organism>
<evidence type="ECO:0000313" key="1">
    <source>
        <dbReference type="EMBL" id="HAW74532.1"/>
    </source>
</evidence>
<reference evidence="1 2" key="1">
    <citation type="journal article" date="2018" name="Nat. Biotechnol.">
        <title>A standardized bacterial taxonomy based on genome phylogeny substantially revises the tree of life.</title>
        <authorList>
            <person name="Parks D.H."/>
            <person name="Chuvochina M."/>
            <person name="Waite D.W."/>
            <person name="Rinke C."/>
            <person name="Skarshewski A."/>
            <person name="Chaumeil P.A."/>
            <person name="Hugenholtz P."/>
        </authorList>
    </citation>
    <scope>NUCLEOTIDE SEQUENCE [LARGE SCALE GENOMIC DNA]</scope>
    <source>
        <strain evidence="1">UBA11978</strain>
    </source>
</reference>
<gene>
    <name evidence="1" type="ORF">DCW74_02220</name>
</gene>
<dbReference type="Proteomes" id="UP000263517">
    <property type="component" value="Unassembled WGS sequence"/>
</dbReference>
<dbReference type="AlphaFoldDB" id="A0A350NZR5"/>